<dbReference type="Proteomes" id="UP000217250">
    <property type="component" value="Chromosome"/>
</dbReference>
<keyword evidence="2" id="KW-0732">Signal</keyword>
<keyword evidence="1" id="KW-0812">Transmembrane</keyword>
<keyword evidence="1" id="KW-0472">Membrane</keyword>
<protein>
    <submittedName>
        <fullName evidence="3">Uncharacterized protein</fullName>
    </submittedName>
</protein>
<feature type="signal peptide" evidence="2">
    <location>
        <begin position="1"/>
        <end position="19"/>
    </location>
</feature>
<evidence type="ECO:0000313" key="3">
    <source>
        <dbReference type="EMBL" id="ATA85693.1"/>
    </source>
</evidence>
<evidence type="ECO:0000256" key="1">
    <source>
        <dbReference type="SAM" id="Phobius"/>
    </source>
</evidence>
<sequence>MNKYLSFLLLIIHTWTSTANMAKTSIDGTFHSSLILTNDCTVSYEKITAQILKNPHKEVLYKYIILFKIKYKINAPANEAMPLVFMASNYLQDHKIFVNGEELTSIPIDEKQNYPFLRKEVITDTLQQSNSSVEFHTYTNYYITYDSKEKKKVELSDLIHFIAPLKKGENTIEVSYTAFPEVLRDDFLPLYDLEYSTYPSKFWKTFPEIEVEIHFPKELEFEQSSMEKEEYRVSDQLFQGKIKDITYGNHYWRFSPKPSWFGRIVLTINPLGFGAILFLVAAGLHIYTIRKKSKWGLWLGVFLAPLLFYVGFFAAIPFIEWVLGRSSNQGYVFLIAFTYPIFLIFYGIFTFIYYHLKKSKGF</sequence>
<accession>A0A250FKR4</accession>
<dbReference type="EMBL" id="CP022386">
    <property type="protein sequence ID" value="ATA85693.1"/>
    <property type="molecule type" value="Genomic_DNA"/>
</dbReference>
<reference evidence="4" key="1">
    <citation type="submission" date="2017-06" db="EMBL/GenBank/DDBJ databases">
        <title>Capnocytophaga spp. assemblies.</title>
        <authorList>
            <person name="Gulvik C.A."/>
        </authorList>
    </citation>
    <scope>NUCLEOTIDE SEQUENCE [LARGE SCALE GENOMIC DNA]</scope>
    <source>
        <strain evidence="4">H1496</strain>
    </source>
</reference>
<dbReference type="KEGG" id="cgh:CGC50_00115"/>
<keyword evidence="1" id="KW-1133">Transmembrane helix</keyword>
<dbReference type="OrthoDB" id="6655275at2"/>
<feature type="transmembrane region" description="Helical" evidence="1">
    <location>
        <begin position="296"/>
        <end position="319"/>
    </location>
</feature>
<evidence type="ECO:0000313" key="4">
    <source>
        <dbReference type="Proteomes" id="UP000217250"/>
    </source>
</evidence>
<gene>
    <name evidence="3" type="ORF">CGC50_00115</name>
</gene>
<dbReference type="RefSeq" id="WP_095909194.1">
    <property type="nucleotide sequence ID" value="NZ_CP022386.1"/>
</dbReference>
<dbReference type="AlphaFoldDB" id="A0A250FKR4"/>
<organism evidence="3 4">
    <name type="scientific">Capnocytophaga gingivalis</name>
    <dbReference type="NCBI Taxonomy" id="1017"/>
    <lineage>
        <taxon>Bacteria</taxon>
        <taxon>Pseudomonadati</taxon>
        <taxon>Bacteroidota</taxon>
        <taxon>Flavobacteriia</taxon>
        <taxon>Flavobacteriales</taxon>
        <taxon>Flavobacteriaceae</taxon>
        <taxon>Capnocytophaga</taxon>
    </lineage>
</organism>
<evidence type="ECO:0000256" key="2">
    <source>
        <dbReference type="SAM" id="SignalP"/>
    </source>
</evidence>
<feature type="chain" id="PRO_5012445218" evidence="2">
    <location>
        <begin position="20"/>
        <end position="362"/>
    </location>
</feature>
<name>A0A250FKR4_9FLAO</name>
<feature type="transmembrane region" description="Helical" evidence="1">
    <location>
        <begin position="260"/>
        <end position="284"/>
    </location>
</feature>
<proteinExistence type="predicted"/>
<feature type="transmembrane region" description="Helical" evidence="1">
    <location>
        <begin position="331"/>
        <end position="356"/>
    </location>
</feature>
<dbReference type="GeneID" id="84806972"/>